<evidence type="ECO:0000256" key="1">
    <source>
        <dbReference type="PROSITE-ProRule" id="PRU00110"/>
    </source>
</evidence>
<dbReference type="Gene3D" id="1.20.120.160">
    <property type="entry name" value="HPT domain"/>
    <property type="match status" value="1"/>
</dbReference>
<reference evidence="3" key="2">
    <citation type="journal article" date="2021" name="PeerJ">
        <title>Extensive microbial diversity within the chicken gut microbiome revealed by metagenomics and culture.</title>
        <authorList>
            <person name="Gilroy R."/>
            <person name="Ravi A."/>
            <person name="Getino M."/>
            <person name="Pursley I."/>
            <person name="Horton D.L."/>
            <person name="Alikhan N.F."/>
            <person name="Baker D."/>
            <person name="Gharbi K."/>
            <person name="Hall N."/>
            <person name="Watson M."/>
            <person name="Adriaenssens E.M."/>
            <person name="Foster-Nyarko E."/>
            <person name="Jarju S."/>
            <person name="Secka A."/>
            <person name="Antonio M."/>
            <person name="Oren A."/>
            <person name="Chaudhuri R.R."/>
            <person name="La Ragione R."/>
            <person name="Hildebrand F."/>
            <person name="Pallen M.J."/>
        </authorList>
    </citation>
    <scope>NUCLEOTIDE SEQUENCE</scope>
    <source>
        <strain evidence="3">7293</strain>
    </source>
</reference>
<dbReference type="InterPro" id="IPR008207">
    <property type="entry name" value="Sig_transdc_His_kin_Hpt_dom"/>
</dbReference>
<feature type="domain" description="HPt" evidence="2">
    <location>
        <begin position="10"/>
        <end position="101"/>
    </location>
</feature>
<dbReference type="PROSITE" id="PS50894">
    <property type="entry name" value="HPT"/>
    <property type="match status" value="1"/>
</dbReference>
<name>A0A9D9H6S4_9SPIO</name>
<feature type="modified residue" description="Phosphohistidine" evidence="1">
    <location>
        <position position="49"/>
    </location>
</feature>
<dbReference type="SUPFAM" id="SSF47226">
    <property type="entry name" value="Histidine-containing phosphotransfer domain, HPT domain"/>
    <property type="match status" value="1"/>
</dbReference>
<keyword evidence="1" id="KW-0597">Phosphoprotein</keyword>
<reference evidence="3" key="1">
    <citation type="submission" date="2020-10" db="EMBL/GenBank/DDBJ databases">
        <authorList>
            <person name="Gilroy R."/>
        </authorList>
    </citation>
    <scope>NUCLEOTIDE SEQUENCE</scope>
    <source>
        <strain evidence="3">7293</strain>
    </source>
</reference>
<dbReference type="GO" id="GO:0004672">
    <property type="term" value="F:protein kinase activity"/>
    <property type="evidence" value="ECO:0007669"/>
    <property type="project" value="UniProtKB-ARBA"/>
</dbReference>
<sequence>MDYESVIEDFCGDVSALKDALKAFASTDCQNLSEAVEKNDDATVKKEAHRIRKSAEKLGLEKLKVAAARLEEVNEEKVPADYAHLASIFTSTVDAIKKEGL</sequence>
<protein>
    <submittedName>
        <fullName evidence="3">Hpt domain-containing protein</fullName>
    </submittedName>
</protein>
<dbReference type="InterPro" id="IPR036641">
    <property type="entry name" value="HPT_dom_sf"/>
</dbReference>
<dbReference type="Pfam" id="PF01627">
    <property type="entry name" value="Hpt"/>
    <property type="match status" value="1"/>
</dbReference>
<dbReference type="EMBL" id="JADIMT010000094">
    <property type="protein sequence ID" value="MBO8436943.1"/>
    <property type="molecule type" value="Genomic_DNA"/>
</dbReference>
<accession>A0A9D9H6S4</accession>
<organism evidence="3 4">
    <name type="scientific">Candidatus Ornithospirochaeta stercoripullorum</name>
    <dbReference type="NCBI Taxonomy" id="2840899"/>
    <lineage>
        <taxon>Bacteria</taxon>
        <taxon>Pseudomonadati</taxon>
        <taxon>Spirochaetota</taxon>
        <taxon>Spirochaetia</taxon>
        <taxon>Spirochaetales</taxon>
        <taxon>Spirochaetaceae</taxon>
        <taxon>Spirochaetaceae incertae sedis</taxon>
        <taxon>Candidatus Ornithospirochaeta</taxon>
    </lineage>
</organism>
<dbReference type="AlphaFoldDB" id="A0A9D9H6S4"/>
<dbReference type="Proteomes" id="UP000823615">
    <property type="component" value="Unassembled WGS sequence"/>
</dbReference>
<gene>
    <name evidence="3" type="ORF">IAA97_08195</name>
</gene>
<evidence type="ECO:0000313" key="4">
    <source>
        <dbReference type="Proteomes" id="UP000823615"/>
    </source>
</evidence>
<evidence type="ECO:0000259" key="2">
    <source>
        <dbReference type="PROSITE" id="PS50894"/>
    </source>
</evidence>
<evidence type="ECO:0000313" key="3">
    <source>
        <dbReference type="EMBL" id="MBO8436943.1"/>
    </source>
</evidence>
<proteinExistence type="predicted"/>
<dbReference type="GO" id="GO:0000160">
    <property type="term" value="P:phosphorelay signal transduction system"/>
    <property type="evidence" value="ECO:0007669"/>
    <property type="project" value="InterPro"/>
</dbReference>
<comment type="caution">
    <text evidence="3">The sequence shown here is derived from an EMBL/GenBank/DDBJ whole genome shotgun (WGS) entry which is preliminary data.</text>
</comment>